<evidence type="ECO:0000313" key="3">
    <source>
        <dbReference type="Proteomes" id="UP000638560"/>
    </source>
</evidence>
<dbReference type="EMBL" id="JADPUN010000130">
    <property type="protein sequence ID" value="MBF9129710.1"/>
    <property type="molecule type" value="Genomic_DNA"/>
</dbReference>
<protein>
    <submittedName>
        <fullName evidence="2">Beta-lactamase family protein</fullName>
    </submittedName>
</protein>
<evidence type="ECO:0000259" key="1">
    <source>
        <dbReference type="Pfam" id="PF00144"/>
    </source>
</evidence>
<dbReference type="InterPro" id="IPR012338">
    <property type="entry name" value="Beta-lactam/transpept-like"/>
</dbReference>
<accession>A0ABS0GU24</accession>
<keyword evidence="3" id="KW-1185">Reference proteome</keyword>
<name>A0ABS0GU24_9ACTN</name>
<reference evidence="2 3" key="1">
    <citation type="submission" date="2020-11" db="EMBL/GenBank/DDBJ databases">
        <title>A novel isolate from a Black sea contaminated sediment with potential to produce alkanes: Plantactinospora alkalitolerans sp. nov.</title>
        <authorList>
            <person name="Carro L."/>
            <person name="Veyisoglu A."/>
            <person name="Guven K."/>
            <person name="Schumann P."/>
            <person name="Klenk H.-P."/>
            <person name="Sahin N."/>
        </authorList>
    </citation>
    <scope>NUCLEOTIDE SEQUENCE [LARGE SCALE GENOMIC DNA]</scope>
    <source>
        <strain evidence="2 3">S1510</strain>
    </source>
</reference>
<feature type="domain" description="Beta-lactamase-related" evidence="1">
    <location>
        <begin position="33"/>
        <end position="332"/>
    </location>
</feature>
<comment type="caution">
    <text evidence="2">The sequence shown here is derived from an EMBL/GenBank/DDBJ whole genome shotgun (WGS) entry which is preliminary data.</text>
</comment>
<sequence length="379" mass="40416">MLAVVLGVPPAASANAGTVTGRDGPAQSGLRAAAGQLVEDGYPGVIAYGRIGGQQWQVAAGVADLATGTPARPGDRFRIGSNTKAFVSTVLLQLVGERRLRLDDPVERWLPGMVRGPGVDGTKISVRQLLNHTSGIWDPTRERSFWAPYLDQQDWDYVYPPRGVVAASVAHPPDFAPGTSWAYSNTNYLLAGFVIEAVTGRDAVTEIQRRIIRPLGLSETSFPVTDPEIHGRHLHGHDLAGRDITRFSPSYDWTAGAMISTTTDLARFHRALFGGTLLRPAQQRELTTLVTLPDDPSGGYGLGIQRMAVPCDSGEVPVWTTDGGGPGFTSTAVSTVDGARQLVLAGNVYDIDREVRGLLPVPQSMGFLAALRAVVCVNG</sequence>
<proteinExistence type="predicted"/>
<dbReference type="SUPFAM" id="SSF56601">
    <property type="entry name" value="beta-lactamase/transpeptidase-like"/>
    <property type="match status" value="1"/>
</dbReference>
<evidence type="ECO:0000313" key="2">
    <source>
        <dbReference type="EMBL" id="MBF9129710.1"/>
    </source>
</evidence>
<organism evidence="2 3">
    <name type="scientific">Plantactinospora alkalitolerans</name>
    <dbReference type="NCBI Taxonomy" id="2789879"/>
    <lineage>
        <taxon>Bacteria</taxon>
        <taxon>Bacillati</taxon>
        <taxon>Actinomycetota</taxon>
        <taxon>Actinomycetes</taxon>
        <taxon>Micromonosporales</taxon>
        <taxon>Micromonosporaceae</taxon>
        <taxon>Plantactinospora</taxon>
    </lineage>
</organism>
<dbReference type="InterPro" id="IPR001466">
    <property type="entry name" value="Beta-lactam-related"/>
</dbReference>
<dbReference type="PANTHER" id="PTHR46825">
    <property type="entry name" value="D-ALANYL-D-ALANINE-CARBOXYPEPTIDASE/ENDOPEPTIDASE AMPH"/>
    <property type="match status" value="1"/>
</dbReference>
<dbReference type="PANTHER" id="PTHR46825:SF7">
    <property type="entry name" value="D-ALANYL-D-ALANINE CARBOXYPEPTIDASE"/>
    <property type="match status" value="1"/>
</dbReference>
<dbReference type="InterPro" id="IPR050491">
    <property type="entry name" value="AmpC-like"/>
</dbReference>
<dbReference type="Proteomes" id="UP000638560">
    <property type="component" value="Unassembled WGS sequence"/>
</dbReference>
<dbReference type="Pfam" id="PF00144">
    <property type="entry name" value="Beta-lactamase"/>
    <property type="match status" value="1"/>
</dbReference>
<dbReference type="Gene3D" id="3.40.710.10">
    <property type="entry name" value="DD-peptidase/beta-lactamase superfamily"/>
    <property type="match status" value="1"/>
</dbReference>
<gene>
    <name evidence="2" type="ORF">I0C86_12185</name>
</gene>